<dbReference type="InterPro" id="IPR007219">
    <property type="entry name" value="XnlR_reg_dom"/>
</dbReference>
<dbReference type="OrthoDB" id="39175at2759"/>
<dbReference type="AlphaFoldDB" id="A0A427XYY7"/>
<feature type="domain" description="Xylanolytic transcriptional activator regulatory" evidence="5">
    <location>
        <begin position="291"/>
        <end position="367"/>
    </location>
</feature>
<evidence type="ECO:0000256" key="3">
    <source>
        <dbReference type="ARBA" id="ARBA00023242"/>
    </source>
</evidence>
<sequence>MDGRSESTHSPVEVDNGGDSGGTIGTQSEDLKLLASTTSTERKRNRASTEDASRNANKRSTGQKRAKQQGDSPSATLYNRTKDVAWSAHYFTDGHGDTGVTGFSAGLPVLDVAQRISRSAAQAVPEDVPSQDWDLMSRILLGEEAASSDAKRGDDSETGVFFPDRHNKREEGTNVFNLVTTTIPEGLLVRLISTFFEVVHPCWPIIHQSQFLAHLYHWNDPSCGALAVAMCMLATRYSGEIKALGKDEQAALGGFYHDLFRRLVELRGGKMLYNTVAYFYFCTDNVPKSIANVYFGIAFAQSVDLGLNRFIPEDVDFGPEEREMRKRAGWAIFCWNKQAAALFGRNPFIRLPHIDVGRPTPFADGDKSGQALPLSLDAAYVEIFCEFIAVSVVLDHALTRATGCSAFPNWEFLDNVASQFEVGPDEEEGVDNIERIQLGPRLRPRDVAGRFAAPLQSAAAEQVAATEMFISLLVASRRLFMSVINQPGMEDIEARAHDRAGGRALREVVMKHSQDIVLSCIQMGATEPLHKSDIFFVYRVLAAARLLLACSLLAKADEDEKQANECRSSGGGRDIGRNLQGPLAQRHRPATTPEGSSSGDRSVPSHAAAGMFSPINLTTTSQSQTSNLFGTAANAAVGTAYVVDIGSGPVEAVANESDIANESDVLSLGPSGPPQQVTVYDKDSNPTLSTLLVNGEFPETELARMREAFDQVYYNPDKHAEVPADLLSEVNVLFCHGYTGFPSCVKSLHEMPNLKVIQNSATGVEKILQQTPISTAKPGRLSGIHFANVAGGYSTQMSHFVLNYITGLYNSIPSMIYLQRVVRFQTAVLSGADNETMVLHGRCHDRRTQARHLRVEDDLRRTKKTSTSQRPCSIFPKARIIAANSEGVRKDDDTFILDGTGDPEGKLPEKFYSTKDPKSLRDFISQCDVLVSSLPSTNQTTGLLDAEKLGWMKPEGIFVNVGRGTLITSEEIIKAVDAPGGLLGAAIDVTEPEPLTAENPIWSHPRIMITPHLSGETEDELVASTTIFLANVERLRAGKPHFNNVCFTKGY</sequence>
<evidence type="ECO:0000256" key="2">
    <source>
        <dbReference type="ARBA" id="ARBA00023027"/>
    </source>
</evidence>
<accession>A0A427XYY7</accession>
<feature type="compositionally biased region" description="Polar residues" evidence="4">
    <location>
        <begin position="69"/>
        <end position="78"/>
    </location>
</feature>
<dbReference type="PANTHER" id="PTHR43333:SF1">
    <property type="entry name" value="D-ISOMER SPECIFIC 2-HYDROXYACID DEHYDROGENASE NAD-BINDING DOMAIN-CONTAINING PROTEIN"/>
    <property type="match status" value="1"/>
</dbReference>
<dbReference type="InterPro" id="IPR006140">
    <property type="entry name" value="D-isomer_DH_NAD-bd"/>
</dbReference>
<dbReference type="SMART" id="SM00906">
    <property type="entry name" value="Fungal_trans"/>
    <property type="match status" value="1"/>
</dbReference>
<name>A0A427XYY7_9TREE</name>
<dbReference type="Pfam" id="PF02826">
    <property type="entry name" value="2-Hacid_dh_C"/>
    <property type="match status" value="1"/>
</dbReference>
<evidence type="ECO:0000256" key="4">
    <source>
        <dbReference type="SAM" id="MobiDB-lite"/>
    </source>
</evidence>
<dbReference type="CDD" id="cd12148">
    <property type="entry name" value="fungal_TF_MHR"/>
    <property type="match status" value="1"/>
</dbReference>
<comment type="caution">
    <text evidence="6">The sequence shown here is derived from an EMBL/GenBank/DDBJ whole genome shotgun (WGS) entry which is preliminary data.</text>
</comment>
<dbReference type="Proteomes" id="UP000279259">
    <property type="component" value="Unassembled WGS sequence"/>
</dbReference>
<dbReference type="STRING" id="1890683.A0A427XYY7"/>
<keyword evidence="3" id="KW-0539">Nucleus</keyword>
<evidence type="ECO:0000313" key="6">
    <source>
        <dbReference type="EMBL" id="RSH84098.1"/>
    </source>
</evidence>
<dbReference type="EMBL" id="RSCD01000022">
    <property type="protein sequence ID" value="RSH84098.1"/>
    <property type="molecule type" value="Genomic_DNA"/>
</dbReference>
<dbReference type="Gene3D" id="3.40.50.720">
    <property type="entry name" value="NAD(P)-binding Rossmann-like Domain"/>
    <property type="match status" value="3"/>
</dbReference>
<feature type="region of interest" description="Disordered" evidence="4">
    <location>
        <begin position="1"/>
        <end position="78"/>
    </location>
</feature>
<dbReference type="PANTHER" id="PTHR43333">
    <property type="entry name" value="2-HACID_DH_C DOMAIN-CONTAINING PROTEIN"/>
    <property type="match status" value="1"/>
</dbReference>
<evidence type="ECO:0000313" key="7">
    <source>
        <dbReference type="Proteomes" id="UP000279259"/>
    </source>
</evidence>
<dbReference type="GO" id="GO:0016491">
    <property type="term" value="F:oxidoreductase activity"/>
    <property type="evidence" value="ECO:0007669"/>
    <property type="project" value="UniProtKB-KW"/>
</dbReference>
<gene>
    <name evidence="6" type="ORF">EHS25_005343</name>
</gene>
<evidence type="ECO:0000256" key="1">
    <source>
        <dbReference type="ARBA" id="ARBA00023002"/>
    </source>
</evidence>
<keyword evidence="1" id="KW-0560">Oxidoreductase</keyword>
<keyword evidence="7" id="KW-1185">Reference proteome</keyword>
<keyword evidence="2" id="KW-0520">NAD</keyword>
<protein>
    <recommendedName>
        <fullName evidence="5">Xylanolytic transcriptional activator regulatory domain-containing protein</fullName>
    </recommendedName>
</protein>
<dbReference type="GO" id="GO:0006351">
    <property type="term" value="P:DNA-templated transcription"/>
    <property type="evidence" value="ECO:0007669"/>
    <property type="project" value="InterPro"/>
</dbReference>
<organism evidence="6 7">
    <name type="scientific">Saitozyma podzolica</name>
    <dbReference type="NCBI Taxonomy" id="1890683"/>
    <lineage>
        <taxon>Eukaryota</taxon>
        <taxon>Fungi</taxon>
        <taxon>Dikarya</taxon>
        <taxon>Basidiomycota</taxon>
        <taxon>Agaricomycotina</taxon>
        <taxon>Tremellomycetes</taxon>
        <taxon>Tremellales</taxon>
        <taxon>Trimorphomycetaceae</taxon>
        <taxon>Saitozyma</taxon>
    </lineage>
</organism>
<reference evidence="6 7" key="1">
    <citation type="submission" date="2018-11" db="EMBL/GenBank/DDBJ databases">
        <title>Genome sequence of Saitozyma podzolica DSM 27192.</title>
        <authorList>
            <person name="Aliyu H."/>
            <person name="Gorte O."/>
            <person name="Ochsenreither K."/>
        </authorList>
    </citation>
    <scope>NUCLEOTIDE SEQUENCE [LARGE SCALE GENOMIC DNA]</scope>
    <source>
        <strain evidence="6 7">DSM 27192</strain>
    </source>
</reference>
<dbReference type="GO" id="GO:0008270">
    <property type="term" value="F:zinc ion binding"/>
    <property type="evidence" value="ECO:0007669"/>
    <property type="project" value="InterPro"/>
</dbReference>
<evidence type="ECO:0000259" key="5">
    <source>
        <dbReference type="SMART" id="SM00906"/>
    </source>
</evidence>
<dbReference type="SUPFAM" id="SSF51735">
    <property type="entry name" value="NAD(P)-binding Rossmann-fold domains"/>
    <property type="match status" value="1"/>
</dbReference>
<dbReference type="Pfam" id="PF04082">
    <property type="entry name" value="Fungal_trans"/>
    <property type="match status" value="1"/>
</dbReference>
<dbReference type="GO" id="GO:0051287">
    <property type="term" value="F:NAD binding"/>
    <property type="evidence" value="ECO:0007669"/>
    <property type="project" value="InterPro"/>
</dbReference>
<dbReference type="InterPro" id="IPR036291">
    <property type="entry name" value="NAD(P)-bd_dom_sf"/>
</dbReference>
<proteinExistence type="predicted"/>
<dbReference type="GO" id="GO:0003677">
    <property type="term" value="F:DNA binding"/>
    <property type="evidence" value="ECO:0007669"/>
    <property type="project" value="InterPro"/>
</dbReference>
<feature type="region of interest" description="Disordered" evidence="4">
    <location>
        <begin position="561"/>
        <end position="607"/>
    </location>
</feature>